<dbReference type="SUPFAM" id="SSF56601">
    <property type="entry name" value="beta-lactamase/transpeptidase-like"/>
    <property type="match status" value="1"/>
</dbReference>
<dbReference type="SMR" id="A0A0H2YUC9"/>
<keyword evidence="1" id="KW-1133">Transmembrane helix</keyword>
<dbReference type="GO" id="GO:0005886">
    <property type="term" value="C:plasma membrane"/>
    <property type="evidence" value="ECO:0007669"/>
    <property type="project" value="TreeGrafter"/>
</dbReference>
<dbReference type="Pfam" id="PF00905">
    <property type="entry name" value="Transpeptidase"/>
    <property type="match status" value="1"/>
</dbReference>
<dbReference type="HOGENOM" id="CLU_009289_1_0_9"/>
<evidence type="ECO:0000313" key="4">
    <source>
        <dbReference type="EMBL" id="ABG84701.1"/>
    </source>
</evidence>
<dbReference type="GeneID" id="93003314"/>
<organism evidence="4 5">
    <name type="scientific">Clostridium perfringens (strain ATCC 13124 / DSM 756 / JCM 1290 / NCIMB 6125 / NCTC 8237 / Type A)</name>
    <dbReference type="NCBI Taxonomy" id="195103"/>
    <lineage>
        <taxon>Bacteria</taxon>
        <taxon>Bacillati</taxon>
        <taxon>Bacillota</taxon>
        <taxon>Clostridia</taxon>
        <taxon>Eubacteriales</taxon>
        <taxon>Clostridiaceae</taxon>
        <taxon>Clostridium</taxon>
    </lineage>
</organism>
<dbReference type="GO" id="GO:0071972">
    <property type="term" value="F:peptidoglycan L,D-transpeptidase activity"/>
    <property type="evidence" value="ECO:0007669"/>
    <property type="project" value="TreeGrafter"/>
</dbReference>
<keyword evidence="1" id="KW-0812">Transmembrane</keyword>
<dbReference type="KEGG" id="cpf:CPF_0340"/>
<keyword evidence="5" id="KW-1185">Reference proteome</keyword>
<dbReference type="AlphaFoldDB" id="A0A0H2YUC9"/>
<dbReference type="RefSeq" id="WP_003452191.1">
    <property type="nucleotide sequence ID" value="NC_008261.1"/>
</dbReference>
<name>A0A0H2YUC9_CLOP1</name>
<protein>
    <submittedName>
        <fullName evidence="4">Penicillin-binding protein</fullName>
    </submittedName>
</protein>
<dbReference type="PANTHER" id="PTHR30627">
    <property type="entry name" value="PEPTIDOGLYCAN D,D-TRANSPEPTIDASE"/>
    <property type="match status" value="1"/>
</dbReference>
<sequence>MAKKKDLSGSIKKVMFVYLVLLVGLISYIAYFQLIQVPKIAEMDSNSAVMAAQNEVIRGEIKDRDGNVLAKSTKSGDLTQKREYPYGEIYSHPIGYASGIYGNAGLEGAYSKELTTYENVSLKAFLKSFNLKKDFKERNESDKKVGNSIVTTLDTDLQKAAYAALGANRGAVVALDPKTGAVLASVSKPGFNPNNMKETYEIANNPNGNPKDAILVDRALNGQYPPGSTFKVVTLTSALENLPGVTERTFNDTGSINVGTKDLPNENGNAYGNISLRKALSVSSNVIFGGILGEELGNKKLRETAEKYGFNKDLYLGNLKAYSGSFPDRKTVDKGLIAYDAIGQGEVLSSPIEMAMVAATVANNGVRMEPYIVSKVVDKDGDTVKEFSSTKKDTVMSKEQAQIINEYMQGVAKDRINDNWGYFKGMNVAAKTGTAQVPDGNSHAWLIAFAPADDPKIAVATIVENGGSGSKVAAPVTARVMQAYFNK</sequence>
<dbReference type="GO" id="GO:0071555">
    <property type="term" value="P:cell wall organization"/>
    <property type="evidence" value="ECO:0007669"/>
    <property type="project" value="TreeGrafter"/>
</dbReference>
<evidence type="ECO:0000313" key="5">
    <source>
        <dbReference type="Proteomes" id="UP000001823"/>
    </source>
</evidence>
<evidence type="ECO:0000259" key="3">
    <source>
        <dbReference type="Pfam" id="PF21922"/>
    </source>
</evidence>
<dbReference type="InterPro" id="IPR054120">
    <property type="entry name" value="PBPA_dimer"/>
</dbReference>
<dbReference type="InterPro" id="IPR001460">
    <property type="entry name" value="PCN-bd_Tpept"/>
</dbReference>
<evidence type="ECO:0000256" key="1">
    <source>
        <dbReference type="SAM" id="Phobius"/>
    </source>
</evidence>
<accession>A0A0H2YUC9</accession>
<dbReference type="EMBL" id="CP000246">
    <property type="protein sequence ID" value="ABG84701.1"/>
    <property type="molecule type" value="Genomic_DNA"/>
</dbReference>
<keyword evidence="1" id="KW-0472">Membrane</keyword>
<feature type="domain" description="Penicillin-binding protein transpeptidase" evidence="2">
    <location>
        <begin position="170"/>
        <end position="482"/>
    </location>
</feature>
<dbReference type="STRING" id="195103.CPF_0340"/>
<evidence type="ECO:0000259" key="2">
    <source>
        <dbReference type="Pfam" id="PF00905"/>
    </source>
</evidence>
<dbReference type="InterPro" id="IPR050515">
    <property type="entry name" value="Beta-lactam/transpept"/>
</dbReference>
<dbReference type="InterPro" id="IPR036138">
    <property type="entry name" value="PBP_dimer_sf"/>
</dbReference>
<proteinExistence type="predicted"/>
<dbReference type="InterPro" id="IPR012338">
    <property type="entry name" value="Beta-lactam/transpept-like"/>
</dbReference>
<dbReference type="Gene3D" id="3.40.710.10">
    <property type="entry name" value="DD-peptidase/beta-lactamase superfamily"/>
    <property type="match status" value="1"/>
</dbReference>
<dbReference type="GO" id="GO:0008658">
    <property type="term" value="F:penicillin binding"/>
    <property type="evidence" value="ECO:0007669"/>
    <property type="project" value="InterPro"/>
</dbReference>
<dbReference type="PANTHER" id="PTHR30627:SF24">
    <property type="entry name" value="PENICILLIN-BINDING PROTEIN 4B"/>
    <property type="match status" value="1"/>
</dbReference>
<feature type="transmembrane region" description="Helical" evidence="1">
    <location>
        <begin position="14"/>
        <end position="34"/>
    </location>
</feature>
<dbReference type="Proteomes" id="UP000001823">
    <property type="component" value="Chromosome"/>
</dbReference>
<dbReference type="PaxDb" id="195103-CPF_0340"/>
<dbReference type="SUPFAM" id="SSF56519">
    <property type="entry name" value="Penicillin binding protein dimerisation domain"/>
    <property type="match status" value="1"/>
</dbReference>
<gene>
    <name evidence="4" type="ordered locus">CPF_0340</name>
</gene>
<feature type="domain" description="Penicillin binding protein A dimerisation" evidence="3">
    <location>
        <begin position="58"/>
        <end position="119"/>
    </location>
</feature>
<dbReference type="Gene3D" id="3.90.1310.10">
    <property type="entry name" value="Penicillin-binding protein 2a (Domain 2)"/>
    <property type="match status" value="1"/>
</dbReference>
<dbReference type="Pfam" id="PF21922">
    <property type="entry name" value="PBP_dimer_2"/>
    <property type="match status" value="1"/>
</dbReference>
<reference evidence="4 5" key="1">
    <citation type="journal article" date="2006" name="Genome Res.">
        <title>Skewed genomic variability in strains of the toxigenic bacterial pathogen, Clostridium perfringens.</title>
        <authorList>
            <person name="Myers G.S."/>
            <person name="Rasko D.A."/>
            <person name="Cheung J.K."/>
            <person name="Ravel J."/>
            <person name="Seshadri R."/>
            <person name="Deboy R.T."/>
            <person name="Ren Q."/>
            <person name="Varga J."/>
            <person name="Awad M.M."/>
            <person name="Brinkac L.M."/>
            <person name="Daugherty S.C."/>
            <person name="Haft D.H."/>
            <person name="Dodson R.J."/>
            <person name="Madupu R."/>
            <person name="Nelson W.C."/>
            <person name="Rosovitz M.J."/>
            <person name="Sullivan S.A."/>
            <person name="Khouri H."/>
            <person name="Dimitrov G.I."/>
            <person name="Watkins K.L."/>
            <person name="Mulligan S."/>
            <person name="Benton J."/>
            <person name="Radune D."/>
            <person name="Fisher D.J."/>
            <person name="Atkins H.S."/>
            <person name="Hiscox T."/>
            <person name="Jost B.H."/>
            <person name="Billington S.J."/>
            <person name="Songer J.G."/>
            <person name="McClane B.A."/>
            <person name="Titball R.W."/>
            <person name="Rood J.I."/>
            <person name="Melville S.B."/>
            <person name="Paulsen I.T."/>
        </authorList>
    </citation>
    <scope>NUCLEOTIDE SEQUENCE [LARGE SCALE GENOMIC DNA]</scope>
    <source>
        <strain evidence="5">ATCC 13124 / DSM 756 / JCM 1290 / NCIMB 6125 / NCTC 8237 / S 107 / Type A</strain>
    </source>
</reference>
<dbReference type="eggNOG" id="COG0768">
    <property type="taxonomic scope" value="Bacteria"/>
</dbReference>